<dbReference type="InterPro" id="IPR005225">
    <property type="entry name" value="Small_GTP-bd"/>
</dbReference>
<feature type="binding site" evidence="15">
    <location>
        <position position="147"/>
    </location>
    <ligand>
        <name>GTP</name>
        <dbReference type="ChEBI" id="CHEBI:37565"/>
    </ligand>
</feature>
<dbReference type="GO" id="GO:0003924">
    <property type="term" value="F:GTPase activity"/>
    <property type="evidence" value="ECO:0007669"/>
    <property type="project" value="InterPro"/>
</dbReference>
<feature type="binding site" evidence="15">
    <location>
        <position position="47"/>
    </location>
    <ligand>
        <name>GTP</name>
        <dbReference type="ChEBI" id="CHEBI:37565"/>
    </ligand>
</feature>
<protein>
    <recommendedName>
        <fullName evidence="6">Small COPII coat GTPase SAR1</fullName>
    </recommendedName>
    <alternativeName>
        <fullName evidence="5">Small COPII coat GTPase sar1</fullName>
    </alternativeName>
</protein>
<dbReference type="Gene3D" id="3.40.50.300">
    <property type="entry name" value="P-loop containing nucleotide triphosphate hydrolases"/>
    <property type="match status" value="1"/>
</dbReference>
<dbReference type="PANTHER" id="PTHR45684">
    <property type="entry name" value="RE74312P"/>
    <property type="match status" value="1"/>
</dbReference>
<feature type="binding site" evidence="15">
    <location>
        <position position="50"/>
    </location>
    <ligand>
        <name>GTP</name>
        <dbReference type="ChEBI" id="CHEBI:37565"/>
    </ligand>
</feature>
<feature type="binding site" evidence="15">
    <location>
        <position position="144"/>
    </location>
    <ligand>
        <name>GTP</name>
        <dbReference type="ChEBI" id="CHEBI:37565"/>
    </ligand>
</feature>
<dbReference type="NCBIfam" id="TIGR00231">
    <property type="entry name" value="small_GTP"/>
    <property type="match status" value="1"/>
</dbReference>
<dbReference type="InterPro" id="IPR006689">
    <property type="entry name" value="Small_GTPase_ARF/SAR"/>
</dbReference>
<proteinExistence type="inferred from homology"/>
<feature type="binding site" evidence="16">
    <location>
        <position position="88"/>
    </location>
    <ligand>
        <name>GTP</name>
        <dbReference type="ChEBI" id="CHEBI:37565"/>
    </ligand>
</feature>
<evidence type="ECO:0000256" key="13">
    <source>
        <dbReference type="ARBA" id="ARBA00023134"/>
    </source>
</evidence>
<comment type="subcellular location">
    <subcellularLocation>
        <location evidence="2">Cytoplasmic vesicle</location>
        <location evidence="2">COPII-coated vesicle membrane</location>
        <topology evidence="2">Peripheral membrane protein</topology>
        <orientation evidence="2">Cytoplasmic side</orientation>
    </subcellularLocation>
    <subcellularLocation>
        <location evidence="3">Endoplasmic reticulum membrane</location>
        <topology evidence="3">Peripheral membrane protein</topology>
        <orientation evidence="3">Cytoplasmic side</orientation>
    </subcellularLocation>
    <subcellularLocation>
        <location evidence="1">Golgi apparatus membrane</location>
        <topology evidence="1">Peripheral membrane protein</topology>
        <orientation evidence="1">Cytoplasmic side</orientation>
    </subcellularLocation>
</comment>
<keyword evidence="14" id="KW-0479">Metal-binding</keyword>
<evidence type="ECO:0000256" key="12">
    <source>
        <dbReference type="ARBA" id="ARBA00023034"/>
    </source>
</evidence>
<evidence type="ECO:0000256" key="6">
    <source>
        <dbReference type="ARBA" id="ARBA00021124"/>
    </source>
</evidence>
<name>A0A059F1M0_9MICR</name>
<feature type="binding site" evidence="15">
    <location>
        <position position="48"/>
    </location>
    <ligand>
        <name>GTP</name>
        <dbReference type="ChEBI" id="CHEBI:37565"/>
    </ligand>
</feature>
<reference evidence="20" key="1">
    <citation type="submission" date="2013-02" db="EMBL/GenBank/DDBJ databases">
        <authorList>
            <consortium name="The Broad Institute Genome Sequencing Platform"/>
            <person name="Cuomo C."/>
            <person name="Becnel J."/>
            <person name="Sanscrainte N."/>
            <person name="Walker B."/>
            <person name="Young S.K."/>
            <person name="Zeng Q."/>
            <person name="Gargeya S."/>
            <person name="Fitzgerald M."/>
            <person name="Haas B."/>
            <person name="Abouelleil A."/>
            <person name="Alvarado L."/>
            <person name="Arachchi H.M."/>
            <person name="Berlin A.M."/>
            <person name="Chapman S.B."/>
            <person name="Dewar J."/>
            <person name="Goldberg J."/>
            <person name="Griggs A."/>
            <person name="Gujja S."/>
            <person name="Hansen M."/>
            <person name="Howarth C."/>
            <person name="Imamovic A."/>
            <person name="Larimer J."/>
            <person name="McCowan C."/>
            <person name="Murphy C."/>
            <person name="Neiman D."/>
            <person name="Pearson M."/>
            <person name="Priest M."/>
            <person name="Roberts A."/>
            <person name="Saif S."/>
            <person name="Shea T."/>
            <person name="Sisk P."/>
            <person name="Sykes S."/>
            <person name="Wortman J."/>
            <person name="Nusbaum C."/>
            <person name="Birren B."/>
        </authorList>
    </citation>
    <scope>NUCLEOTIDE SEQUENCE [LARGE SCALE GENOMIC DNA]</scope>
    <source>
        <strain evidence="20">PRA339</strain>
    </source>
</reference>
<dbReference type="AlphaFoldDB" id="A0A059F1M0"/>
<evidence type="ECO:0000313" key="20">
    <source>
        <dbReference type="Proteomes" id="UP000030655"/>
    </source>
</evidence>
<dbReference type="OrthoDB" id="2011769at2759"/>
<keyword evidence="10 18" id="KW-0931">ER-Golgi transport</keyword>
<keyword evidence="20" id="KW-1185">Reference proteome</keyword>
<evidence type="ECO:0000256" key="10">
    <source>
        <dbReference type="ARBA" id="ARBA00022892"/>
    </source>
</evidence>
<keyword evidence="12 18" id="KW-0333">Golgi apparatus</keyword>
<evidence type="ECO:0000256" key="9">
    <source>
        <dbReference type="ARBA" id="ARBA00022824"/>
    </source>
</evidence>
<dbReference type="SMART" id="SM00178">
    <property type="entry name" value="SAR"/>
    <property type="match status" value="1"/>
</dbReference>
<dbReference type="InterPro" id="IPR027417">
    <property type="entry name" value="P-loop_NTPase"/>
</dbReference>
<dbReference type="GO" id="GO:0000139">
    <property type="term" value="C:Golgi membrane"/>
    <property type="evidence" value="ECO:0007669"/>
    <property type="project" value="UniProtKB-SubCell"/>
</dbReference>
<gene>
    <name evidence="19" type="ORF">H312_01388</name>
</gene>
<evidence type="ECO:0000256" key="5">
    <source>
        <dbReference type="ARBA" id="ARBA00019961"/>
    </source>
</evidence>
<dbReference type="GO" id="GO:0005789">
    <property type="term" value="C:endoplasmic reticulum membrane"/>
    <property type="evidence" value="ECO:0007669"/>
    <property type="project" value="UniProtKB-SubCell"/>
</dbReference>
<dbReference type="GO" id="GO:0005525">
    <property type="term" value="F:GTP binding"/>
    <property type="evidence" value="ECO:0007669"/>
    <property type="project" value="UniProtKB-KW"/>
</dbReference>
<dbReference type="SMART" id="SM00177">
    <property type="entry name" value="ARF"/>
    <property type="match status" value="1"/>
</dbReference>
<dbReference type="EMBL" id="KK365148">
    <property type="protein sequence ID" value="KCZ81178.1"/>
    <property type="molecule type" value="Genomic_DNA"/>
</dbReference>
<dbReference type="GO" id="GO:0046872">
    <property type="term" value="F:metal ion binding"/>
    <property type="evidence" value="ECO:0007669"/>
    <property type="project" value="UniProtKB-KW"/>
</dbReference>
<organism evidence="19 20">
    <name type="scientific">Anncaliia algerae PRA339</name>
    <dbReference type="NCBI Taxonomy" id="1288291"/>
    <lineage>
        <taxon>Eukaryota</taxon>
        <taxon>Fungi</taxon>
        <taxon>Fungi incertae sedis</taxon>
        <taxon>Microsporidia</taxon>
        <taxon>Tubulinosematoidea</taxon>
        <taxon>Tubulinosematidae</taxon>
        <taxon>Anncaliia</taxon>
    </lineage>
</organism>
<dbReference type="GO" id="GO:0006886">
    <property type="term" value="P:intracellular protein transport"/>
    <property type="evidence" value="ECO:0007669"/>
    <property type="project" value="InterPro"/>
</dbReference>
<evidence type="ECO:0000256" key="3">
    <source>
        <dbReference type="ARBA" id="ARBA00004397"/>
    </source>
</evidence>
<keyword evidence="14" id="KW-0460">Magnesium</keyword>
<feature type="binding site" evidence="15">
    <location>
        <position position="45"/>
    </location>
    <ligand>
        <name>GTP</name>
        <dbReference type="ChEBI" id="CHEBI:37565"/>
    </ligand>
</feature>
<sequence>TPMEEKGLFDKIKSFISFIYENTVSYITKTLWTEKVNILFLGIDNAGKTTLLNKLKNDTTGTFIPTNHSNTAEVEIGNMTASIVDLGGHDAARMIWKDYFFSCDGIIFIVDVCDTDRFNIVKDAFTIVRNISTERLPPVVVFYNKIDKLNHNSFSAENDPQLINMLMNETGICEQDMSSGQPIKTTFVSIAEESPSNLSGAMVQSFQWLQKMISLQKKSDKRML</sequence>
<evidence type="ECO:0000256" key="4">
    <source>
        <dbReference type="ARBA" id="ARBA00007507"/>
    </source>
</evidence>
<evidence type="ECO:0000313" key="19">
    <source>
        <dbReference type="EMBL" id="KCZ81178.1"/>
    </source>
</evidence>
<keyword evidence="8 15" id="KW-0547">Nucleotide-binding</keyword>
<reference evidence="19 20" key="2">
    <citation type="submission" date="2014-03" db="EMBL/GenBank/DDBJ databases">
        <title>The Genome Sequence of Anncaliia algerae insect isolate PRA339.</title>
        <authorList>
            <consortium name="The Broad Institute Genome Sequencing Platform"/>
            <consortium name="The Broad Institute Genome Sequencing Center for Infectious Disease"/>
            <person name="Cuomo C."/>
            <person name="Becnel J."/>
            <person name="Sanscrainte N."/>
            <person name="Walker B."/>
            <person name="Young S.K."/>
            <person name="Zeng Q."/>
            <person name="Gargeya S."/>
            <person name="Fitzgerald M."/>
            <person name="Haas B."/>
            <person name="Abouelleil A."/>
            <person name="Alvarado L."/>
            <person name="Arachchi H.M."/>
            <person name="Berlin A.M."/>
            <person name="Chapman S.B."/>
            <person name="Dewar J."/>
            <person name="Goldberg J."/>
            <person name="Griggs A."/>
            <person name="Gujja S."/>
            <person name="Hansen M."/>
            <person name="Howarth C."/>
            <person name="Imamovic A."/>
            <person name="Larimer J."/>
            <person name="McCowan C."/>
            <person name="Murphy C."/>
            <person name="Neiman D."/>
            <person name="Pearson M."/>
            <person name="Priest M."/>
            <person name="Roberts A."/>
            <person name="Saif S."/>
            <person name="Shea T."/>
            <person name="Sisk P."/>
            <person name="Sykes S."/>
            <person name="Wortman J."/>
            <person name="Nusbaum C."/>
            <person name="Birren B."/>
        </authorList>
    </citation>
    <scope>NUCLEOTIDE SEQUENCE [LARGE SCALE GENOMIC DNA]</scope>
    <source>
        <strain evidence="19 20">PRA339</strain>
    </source>
</reference>
<dbReference type="GO" id="GO:0012507">
    <property type="term" value="C:ER to Golgi transport vesicle membrane"/>
    <property type="evidence" value="ECO:0007669"/>
    <property type="project" value="UniProtKB-SubCell"/>
</dbReference>
<dbReference type="VEuPathDB" id="MicrosporidiaDB:H312_01388"/>
<dbReference type="PROSITE" id="PS51417">
    <property type="entry name" value="ARF"/>
    <property type="match status" value="1"/>
</dbReference>
<feature type="binding site" evidence="15">
    <location>
        <position position="190"/>
    </location>
    <ligand>
        <name>GTP</name>
        <dbReference type="ChEBI" id="CHEBI:37565"/>
    </ligand>
</feature>
<feature type="binding site" evidence="14">
    <location>
        <position position="44"/>
    </location>
    <ligand>
        <name>Mg(2+)</name>
        <dbReference type="ChEBI" id="CHEBI:18420"/>
    </ligand>
</feature>
<keyword evidence="7 18" id="KW-0813">Transport</keyword>
<evidence type="ECO:0000256" key="16">
    <source>
        <dbReference type="PIRSR" id="PIRSR606689-1"/>
    </source>
</evidence>
<feature type="binding site" evidence="17">
    <location>
        <position position="49"/>
    </location>
    <ligand>
        <name>Mg(2+)</name>
        <dbReference type="ChEBI" id="CHEBI:18420"/>
    </ligand>
</feature>
<feature type="binding site" evidence="16">
    <location>
        <begin position="144"/>
        <end position="147"/>
    </location>
    <ligand>
        <name>GTP</name>
        <dbReference type="ChEBI" id="CHEBI:37565"/>
    </ligand>
</feature>
<evidence type="ECO:0000256" key="7">
    <source>
        <dbReference type="ARBA" id="ARBA00022448"/>
    </source>
</evidence>
<dbReference type="InterPro" id="IPR006687">
    <property type="entry name" value="Small_GTPase_SAR1"/>
</dbReference>
<dbReference type="SUPFAM" id="SSF52540">
    <property type="entry name" value="P-loop containing nucleoside triphosphate hydrolases"/>
    <property type="match status" value="1"/>
</dbReference>
<evidence type="ECO:0000256" key="17">
    <source>
        <dbReference type="PIRSR" id="PIRSR606689-2"/>
    </source>
</evidence>
<keyword evidence="9 18" id="KW-0256">Endoplasmic reticulum</keyword>
<evidence type="ECO:0000256" key="15">
    <source>
        <dbReference type="PIRSR" id="PIRSR606687-2"/>
    </source>
</evidence>
<keyword evidence="13 16" id="KW-0342">GTP-binding</keyword>
<accession>A0A059F1M0</accession>
<evidence type="ECO:0000256" key="2">
    <source>
        <dbReference type="ARBA" id="ARBA00004299"/>
    </source>
</evidence>
<dbReference type="PRINTS" id="PR00328">
    <property type="entry name" value="SAR1GTPBP"/>
</dbReference>
<evidence type="ECO:0000256" key="1">
    <source>
        <dbReference type="ARBA" id="ARBA00004255"/>
    </source>
</evidence>
<dbReference type="Proteomes" id="UP000030655">
    <property type="component" value="Unassembled WGS sequence"/>
</dbReference>
<feature type="non-terminal residue" evidence="19">
    <location>
        <position position="1"/>
    </location>
</feature>
<dbReference type="GO" id="GO:0016192">
    <property type="term" value="P:vesicle-mediated transport"/>
    <property type="evidence" value="ECO:0007669"/>
    <property type="project" value="UniProtKB-KW"/>
</dbReference>
<feature type="binding site" evidence="16">
    <location>
        <begin position="42"/>
        <end position="49"/>
    </location>
    <ligand>
        <name>GTP</name>
        <dbReference type="ChEBI" id="CHEBI:37565"/>
    </ligand>
</feature>
<dbReference type="HOGENOM" id="CLU_040729_6_0_1"/>
<evidence type="ECO:0000256" key="8">
    <source>
        <dbReference type="ARBA" id="ARBA00022741"/>
    </source>
</evidence>
<evidence type="ECO:0000256" key="18">
    <source>
        <dbReference type="RuleBase" id="RU003926"/>
    </source>
</evidence>
<comment type="similarity">
    <text evidence="4 18">Belongs to the small GTPase superfamily. SAR1 family.</text>
</comment>
<evidence type="ECO:0000256" key="14">
    <source>
        <dbReference type="PIRSR" id="PIRSR606687-1"/>
    </source>
</evidence>
<keyword evidence="11 18" id="KW-0653">Protein transport</keyword>
<feature type="binding site" evidence="15">
    <location>
        <position position="49"/>
    </location>
    <ligand>
        <name>GTP</name>
        <dbReference type="ChEBI" id="CHEBI:37565"/>
    </ligand>
</feature>
<evidence type="ECO:0000256" key="11">
    <source>
        <dbReference type="ARBA" id="ARBA00022927"/>
    </source>
</evidence>
<dbReference type="STRING" id="1288291.A0A059F1M0"/>
<feature type="binding site" evidence="15">
    <location>
        <position position="145"/>
    </location>
    <ligand>
        <name>GTP</name>
        <dbReference type="ChEBI" id="CHEBI:37565"/>
    </ligand>
</feature>
<feature type="binding site" evidence="17">
    <location>
        <position position="66"/>
    </location>
    <ligand>
        <name>Mg(2+)</name>
        <dbReference type="ChEBI" id="CHEBI:18420"/>
    </ligand>
</feature>
<dbReference type="Pfam" id="PF00025">
    <property type="entry name" value="Arf"/>
    <property type="match status" value="1"/>
</dbReference>
<dbReference type="PROSITE" id="PS51422">
    <property type="entry name" value="SAR1"/>
    <property type="match status" value="1"/>
</dbReference>